<dbReference type="eggNOG" id="KOG1964">
    <property type="taxonomic scope" value="Eukaryota"/>
</dbReference>
<dbReference type="EMBL" id="GL871055">
    <property type="protein sequence ID" value="EGC35584.1"/>
    <property type="molecule type" value="Genomic_DNA"/>
</dbReference>
<dbReference type="Gene3D" id="1.10.3450.20">
    <property type="match status" value="1"/>
</dbReference>
<dbReference type="STRING" id="5786.F0ZKF5"/>
<dbReference type="GO" id="GO:0031965">
    <property type="term" value="C:nuclear membrane"/>
    <property type="evidence" value="ECO:0007669"/>
    <property type="project" value="UniProtKB-SubCell"/>
</dbReference>
<dbReference type="GO" id="GO:0006606">
    <property type="term" value="P:protein import into nucleus"/>
    <property type="evidence" value="ECO:0000318"/>
    <property type="project" value="GO_Central"/>
</dbReference>
<dbReference type="OrthoDB" id="3098at2759"/>
<dbReference type="FunCoup" id="F0ZKF5">
    <property type="interactions" value="733"/>
</dbReference>
<keyword evidence="10" id="KW-1185">Reference proteome</keyword>
<evidence type="ECO:0000256" key="8">
    <source>
        <dbReference type="SAM" id="MobiDB-lite"/>
    </source>
</evidence>
<comment type="subcellular location">
    <subcellularLocation>
        <location evidence="7">Nucleus</location>
        <location evidence="7">Nuclear pore complex</location>
    </subcellularLocation>
    <subcellularLocation>
        <location evidence="7">Nucleus membrane</location>
    </subcellularLocation>
</comment>
<proteinExistence type="inferred from homology"/>
<dbReference type="OMA" id="MAHIVLF"/>
<dbReference type="FunFam" id="1.20.190.50:FF:000009">
    <property type="entry name" value="Nuclear pore complex protein"/>
    <property type="match status" value="1"/>
</dbReference>
<dbReference type="Pfam" id="PF04121">
    <property type="entry name" value="Nup84_Nup100"/>
    <property type="match status" value="1"/>
</dbReference>
<keyword evidence="5 7" id="KW-0906">Nuclear pore complex</keyword>
<name>F0ZKF5_DICPU</name>
<dbReference type="Proteomes" id="UP000001064">
    <property type="component" value="Unassembled WGS sequence"/>
</dbReference>
<dbReference type="VEuPathDB" id="AmoebaDB:DICPUDRAFT_97855"/>
<evidence type="ECO:0000313" key="10">
    <source>
        <dbReference type="Proteomes" id="UP000001064"/>
    </source>
</evidence>
<evidence type="ECO:0000256" key="4">
    <source>
        <dbReference type="ARBA" id="ARBA00023010"/>
    </source>
</evidence>
<dbReference type="PANTHER" id="PTHR13003:SF2">
    <property type="entry name" value="NUCLEAR PORE COMPLEX PROTEIN NUP107"/>
    <property type="match status" value="1"/>
</dbReference>
<gene>
    <name evidence="9" type="ORF">DICPUDRAFT_97855</name>
</gene>
<reference evidence="10" key="1">
    <citation type="journal article" date="2011" name="Genome Biol.">
        <title>Comparative genomics of the social amoebae Dictyostelium discoideum and Dictyostelium purpureum.</title>
        <authorList>
            <consortium name="US DOE Joint Genome Institute (JGI-PGF)"/>
            <person name="Sucgang R."/>
            <person name="Kuo A."/>
            <person name="Tian X."/>
            <person name="Salerno W."/>
            <person name="Parikh A."/>
            <person name="Feasley C.L."/>
            <person name="Dalin E."/>
            <person name="Tu H."/>
            <person name="Huang E."/>
            <person name="Barry K."/>
            <person name="Lindquist E."/>
            <person name="Shapiro H."/>
            <person name="Bruce D."/>
            <person name="Schmutz J."/>
            <person name="Salamov A."/>
            <person name="Fey P."/>
            <person name="Gaudet P."/>
            <person name="Anjard C."/>
            <person name="Babu M.M."/>
            <person name="Basu S."/>
            <person name="Bushmanova Y."/>
            <person name="van der Wel H."/>
            <person name="Katoh-Kurasawa M."/>
            <person name="Dinh C."/>
            <person name="Coutinho P.M."/>
            <person name="Saito T."/>
            <person name="Elias M."/>
            <person name="Schaap P."/>
            <person name="Kay R.R."/>
            <person name="Henrissat B."/>
            <person name="Eichinger L."/>
            <person name="Rivero F."/>
            <person name="Putnam N.H."/>
            <person name="West C.M."/>
            <person name="Loomis W.F."/>
            <person name="Chisholm R.L."/>
            <person name="Shaulsky G."/>
            <person name="Strassmann J.E."/>
            <person name="Queller D.C."/>
            <person name="Kuspa A."/>
            <person name="Grigoriev I.V."/>
        </authorList>
    </citation>
    <scope>NUCLEOTIDE SEQUENCE [LARGE SCALE GENOMIC DNA]</scope>
    <source>
        <strain evidence="10">QSDP1</strain>
    </source>
</reference>
<dbReference type="InParanoid" id="F0ZKF5"/>
<keyword evidence="6 7" id="KW-0539">Nucleus</keyword>
<dbReference type="GO" id="GO:0031080">
    <property type="term" value="C:nuclear pore outer ring"/>
    <property type="evidence" value="ECO:0000318"/>
    <property type="project" value="GO_Central"/>
</dbReference>
<dbReference type="GO" id="GO:0000973">
    <property type="term" value="P:post-transcriptional tethering of RNA polymerase II gene DNA at nuclear periphery"/>
    <property type="evidence" value="ECO:0000318"/>
    <property type="project" value="GO_Central"/>
</dbReference>
<sequence length="946" mass="109755">MTENNPFKWNLNNDNNNNNNNNNNDHFSTSLNTNSLFSFNPNSNNNNKFNFNILPDEGDDDLQNMLNNNNHNNNNNIDTFGASQFGTQTLRTNFNNYELSDNQFSYNNDIQIQDIEGNQLTADYEGMQEDEIQQYNDIFNDKGRSDDFVFHNMLENEYFQPKINNPDELPIHLSNIFHKISQAKINSIENEDRNKLYYLTANKNYKDEQLNNYQMEKDTWNLISKLYDYRDILKAKEQNEKIELNNPTQSQVYQYLIKKNQNIHENSIILQWLEEMAPEIDYTTDRVFSEHTLSKLQKKGGVSMLSNDMVTELDPDASTRQNKKIDLSDETNQHKFLQSLWGCLRAGLTEKAISLCLEVEQYWRAQTFMGQIYYNGESDIGNPFFNLWKSNCFNISKNSNDSYEKAIYGLLGGNLDAVLPIQKNWYDYFWCYLRVLFDETIYRELKPYRSPLSVEEDLETSPSNNISQINTPNDILEILKNEASQIEIRNQAQNPYHIIQELVINDNYQLLFEILPSLLLKNRTPEFNRFAIFLIVFYRKRESYSIISDSEDCSENIVINEYIQYLIRSHQYDLVALYTSLLTNEDLQTKVYSKFLVNITDQAQMKQCLFLAERFGLNRQEIAETVVNNVITSGETIKPTIINSGEDYLGFGGMKSTIAQNKSIAALVSATGASSSTDILTKLPITDSIDPSTTTPDDLSKIESIKWLCFDKQLLIKALLQSNHLIREFIKLNKFSASGELLKSLPKDIILVAKQQSQLSESDTNNIIKEFRDWENYIASNTRINNWLHNYANQPKVDLSSFKLNGKESYAEKLDVERRKKEYEELYGQWNQNNITFGKEALESIKSVLNTGWLCPLENQTGEFGLDDENGQSINTLRMKCIPNLFKSLHTVLVGVGSIKKSTKICNQISNEKYKWYSVFSKKELQEILQLVRESSIKLFEVSHQI</sequence>
<comment type="function">
    <text evidence="7">Functions as a component of the nuclear pore complex (NPC).</text>
</comment>
<evidence type="ECO:0000256" key="6">
    <source>
        <dbReference type="ARBA" id="ARBA00023242"/>
    </source>
</evidence>
<evidence type="ECO:0000256" key="5">
    <source>
        <dbReference type="ARBA" id="ARBA00023132"/>
    </source>
</evidence>
<dbReference type="GO" id="GO:0006406">
    <property type="term" value="P:mRNA export from nucleus"/>
    <property type="evidence" value="ECO:0000318"/>
    <property type="project" value="GO_Central"/>
</dbReference>
<organism evidence="9 10">
    <name type="scientific">Dictyostelium purpureum</name>
    <name type="common">Slime mold</name>
    <dbReference type="NCBI Taxonomy" id="5786"/>
    <lineage>
        <taxon>Eukaryota</taxon>
        <taxon>Amoebozoa</taxon>
        <taxon>Evosea</taxon>
        <taxon>Eumycetozoa</taxon>
        <taxon>Dictyostelia</taxon>
        <taxon>Dictyosteliales</taxon>
        <taxon>Dictyosteliaceae</taxon>
        <taxon>Dictyostelium</taxon>
    </lineage>
</organism>
<dbReference type="Gene3D" id="1.20.190.50">
    <property type="match status" value="1"/>
</dbReference>
<dbReference type="RefSeq" id="XP_003287887.1">
    <property type="nucleotide sequence ID" value="XM_003287839.1"/>
</dbReference>
<keyword evidence="1 7" id="KW-0813">Transport</keyword>
<dbReference type="InterPro" id="IPR007252">
    <property type="entry name" value="Nup84/Nup107"/>
</dbReference>
<protein>
    <recommendedName>
        <fullName evidence="7">Nuclear pore complex protein</fullName>
    </recommendedName>
</protein>
<dbReference type="KEGG" id="dpp:DICPUDRAFT_97855"/>
<comment type="similarity">
    <text evidence="7">Belongs to the nucleoporin Nup84/Nup107 family.</text>
</comment>
<keyword evidence="7" id="KW-0472">Membrane</keyword>
<evidence type="ECO:0000256" key="7">
    <source>
        <dbReference type="RuleBase" id="RU365072"/>
    </source>
</evidence>
<evidence type="ECO:0000256" key="2">
    <source>
        <dbReference type="ARBA" id="ARBA00022816"/>
    </source>
</evidence>
<dbReference type="AlphaFoldDB" id="F0ZKF5"/>
<dbReference type="PANTHER" id="PTHR13003">
    <property type="entry name" value="NUP107-RELATED"/>
    <property type="match status" value="1"/>
</dbReference>
<dbReference type="GeneID" id="10501244"/>
<accession>F0ZKF5</accession>
<evidence type="ECO:0000313" key="9">
    <source>
        <dbReference type="EMBL" id="EGC35584.1"/>
    </source>
</evidence>
<evidence type="ECO:0000256" key="1">
    <source>
        <dbReference type="ARBA" id="ARBA00022448"/>
    </source>
</evidence>
<comment type="subunit">
    <text evidence="7">Part of the nuclear pore complex (NPC).</text>
</comment>
<keyword evidence="4 7" id="KW-0811">Translocation</keyword>
<evidence type="ECO:0000256" key="3">
    <source>
        <dbReference type="ARBA" id="ARBA00022927"/>
    </source>
</evidence>
<keyword evidence="3" id="KW-0653">Protein transport</keyword>
<keyword evidence="2" id="KW-0509">mRNA transport</keyword>
<feature type="region of interest" description="Disordered" evidence="8">
    <location>
        <begin position="1"/>
        <end position="28"/>
    </location>
</feature>
<dbReference type="GO" id="GO:0017056">
    <property type="term" value="F:structural constituent of nuclear pore"/>
    <property type="evidence" value="ECO:0000318"/>
    <property type="project" value="GO_Central"/>
</dbReference>